<evidence type="ECO:0000259" key="2">
    <source>
        <dbReference type="PROSITE" id="PS50158"/>
    </source>
</evidence>
<gene>
    <name evidence="3" type="ORF">Ddye_011697</name>
</gene>
<dbReference type="PROSITE" id="PS50158">
    <property type="entry name" value="ZF_CCHC"/>
    <property type="match status" value="1"/>
</dbReference>
<evidence type="ECO:0000313" key="4">
    <source>
        <dbReference type="Proteomes" id="UP001280121"/>
    </source>
</evidence>
<organism evidence="3 4">
    <name type="scientific">Dipteronia dyeriana</name>
    <dbReference type="NCBI Taxonomy" id="168575"/>
    <lineage>
        <taxon>Eukaryota</taxon>
        <taxon>Viridiplantae</taxon>
        <taxon>Streptophyta</taxon>
        <taxon>Embryophyta</taxon>
        <taxon>Tracheophyta</taxon>
        <taxon>Spermatophyta</taxon>
        <taxon>Magnoliopsida</taxon>
        <taxon>eudicotyledons</taxon>
        <taxon>Gunneridae</taxon>
        <taxon>Pentapetalae</taxon>
        <taxon>rosids</taxon>
        <taxon>malvids</taxon>
        <taxon>Sapindales</taxon>
        <taxon>Sapindaceae</taxon>
        <taxon>Hippocastanoideae</taxon>
        <taxon>Acereae</taxon>
        <taxon>Dipteronia</taxon>
    </lineage>
</organism>
<dbReference type="GO" id="GO:0008270">
    <property type="term" value="F:zinc ion binding"/>
    <property type="evidence" value="ECO:0007669"/>
    <property type="project" value="UniProtKB-KW"/>
</dbReference>
<protein>
    <recommendedName>
        <fullName evidence="2">CCHC-type domain-containing protein</fullName>
    </recommendedName>
</protein>
<accession>A0AAD9X2Z9</accession>
<dbReference type="InterPro" id="IPR036875">
    <property type="entry name" value="Znf_CCHC_sf"/>
</dbReference>
<name>A0AAD9X2Z9_9ROSI</name>
<dbReference type="AlphaFoldDB" id="A0AAD9X2Z9"/>
<keyword evidence="1" id="KW-0863">Zinc-finger</keyword>
<keyword evidence="1" id="KW-0862">Zinc</keyword>
<evidence type="ECO:0000256" key="1">
    <source>
        <dbReference type="PROSITE-ProRule" id="PRU00047"/>
    </source>
</evidence>
<dbReference type="EMBL" id="JANJYI010000004">
    <property type="protein sequence ID" value="KAK2651841.1"/>
    <property type="molecule type" value="Genomic_DNA"/>
</dbReference>
<keyword evidence="1" id="KW-0479">Metal-binding</keyword>
<dbReference type="GO" id="GO:0003676">
    <property type="term" value="F:nucleic acid binding"/>
    <property type="evidence" value="ECO:0007669"/>
    <property type="project" value="InterPro"/>
</dbReference>
<dbReference type="Proteomes" id="UP001280121">
    <property type="component" value="Unassembled WGS sequence"/>
</dbReference>
<dbReference type="InterPro" id="IPR001878">
    <property type="entry name" value="Znf_CCHC"/>
</dbReference>
<dbReference type="SUPFAM" id="SSF57756">
    <property type="entry name" value="Retrovirus zinc finger-like domains"/>
    <property type="match status" value="1"/>
</dbReference>
<evidence type="ECO:0000313" key="3">
    <source>
        <dbReference type="EMBL" id="KAK2651841.1"/>
    </source>
</evidence>
<comment type="caution">
    <text evidence="3">The sequence shown here is derived from an EMBL/GenBank/DDBJ whole genome shotgun (WGS) entry which is preliminary data.</text>
</comment>
<feature type="domain" description="CCHC-type" evidence="2">
    <location>
        <begin position="108"/>
        <end position="123"/>
    </location>
</feature>
<proteinExistence type="predicted"/>
<keyword evidence="4" id="KW-1185">Reference proteome</keyword>
<reference evidence="3" key="1">
    <citation type="journal article" date="2023" name="Plant J.">
        <title>Genome sequences and population genomics provide insights into the demographic history, inbreeding, and mutation load of two 'living fossil' tree species of Dipteronia.</title>
        <authorList>
            <person name="Feng Y."/>
            <person name="Comes H.P."/>
            <person name="Chen J."/>
            <person name="Zhu S."/>
            <person name="Lu R."/>
            <person name="Zhang X."/>
            <person name="Li P."/>
            <person name="Qiu J."/>
            <person name="Olsen K.M."/>
            <person name="Qiu Y."/>
        </authorList>
    </citation>
    <scope>NUCLEOTIDE SEQUENCE</scope>
    <source>
        <strain evidence="3">KIB01</strain>
    </source>
</reference>
<sequence>MEELRNLHQNAFNYVNDAGPHKWSRVHCLDRRERNLDFTSLCLEYYKRHTLINVYLVPIIPVGHPSTWVVPSDIAERVVLNPISKRQAGRQRVGRHVLSSERTTTQSCRKCGQLGHNKKKCSNPPLINEGPTRVVP</sequence>